<comment type="catalytic activity">
    <reaction evidence="1 10">
        <text>Endonucleolytic cleavage of RNA, removing 5'-extranucleotides from tRNA precursor.</text>
        <dbReference type="EC" id="3.1.26.5"/>
    </reaction>
</comment>
<comment type="caution">
    <text evidence="11">The sequence shown here is derived from an EMBL/GenBank/DDBJ whole genome shotgun (WGS) entry which is preliminary data.</text>
</comment>
<dbReference type="GO" id="GO:0001682">
    <property type="term" value="P:tRNA 5'-leader removal"/>
    <property type="evidence" value="ECO:0007669"/>
    <property type="project" value="InterPro"/>
</dbReference>
<evidence type="ECO:0000256" key="7">
    <source>
        <dbReference type="ARBA" id="ARBA00023242"/>
    </source>
</evidence>
<keyword evidence="12" id="KW-1185">Reference proteome</keyword>
<dbReference type="InterPro" id="IPR002759">
    <property type="entry name" value="Pop5/Rpp14/Rnp2-like"/>
</dbReference>
<dbReference type="GO" id="GO:0033204">
    <property type="term" value="F:ribonuclease P RNA binding"/>
    <property type="evidence" value="ECO:0007669"/>
    <property type="project" value="InterPro"/>
</dbReference>
<evidence type="ECO:0000313" key="11">
    <source>
        <dbReference type="EMBL" id="KAI3406720.2"/>
    </source>
</evidence>
<dbReference type="GO" id="GO:0005730">
    <property type="term" value="C:nucleolus"/>
    <property type="evidence" value="ECO:0007669"/>
    <property type="project" value="TreeGrafter"/>
</dbReference>
<comment type="similarity">
    <text evidence="3 10">Belongs to the eukaryotic/archaeal RNase P protein component 2 family.</text>
</comment>
<dbReference type="EC" id="3.1.26.5" evidence="4 10"/>
<keyword evidence="5 10" id="KW-0819">tRNA processing</keyword>
<evidence type="ECO:0000256" key="8">
    <source>
        <dbReference type="ARBA" id="ARBA00044198"/>
    </source>
</evidence>
<dbReference type="FunFam" id="3.30.70.3250:FF:000004">
    <property type="entry name" value="Ribonuclease P/MRP protein subunit POP5"/>
    <property type="match status" value="1"/>
</dbReference>
<evidence type="ECO:0000313" key="12">
    <source>
        <dbReference type="Proteomes" id="UP001202479"/>
    </source>
</evidence>
<evidence type="ECO:0000256" key="10">
    <source>
        <dbReference type="PIRNR" id="PIRNR023803"/>
    </source>
</evidence>
<evidence type="ECO:0000256" key="4">
    <source>
        <dbReference type="ARBA" id="ARBA00012179"/>
    </source>
</evidence>
<sequence length="172" mass="19490">MVRVKHRYILFDILYPPSISSNEQESYDFTSSQQRSLLTLHQSSSPEITQKTILQGIRKSLYVHFGDIGSGSAGMLMSVRYFSNTTSTGIIRCDRDQVSTIVAAMSLITRLNANEPDVIMRCLHISGTIKKCEEFSIRSSRELMNKLGQARAKEMNDFLQEVGELSEDEEEE</sequence>
<evidence type="ECO:0000256" key="2">
    <source>
        <dbReference type="ARBA" id="ARBA00004123"/>
    </source>
</evidence>
<evidence type="ECO:0000256" key="6">
    <source>
        <dbReference type="ARBA" id="ARBA00022801"/>
    </source>
</evidence>
<evidence type="ECO:0000256" key="1">
    <source>
        <dbReference type="ARBA" id="ARBA00000928"/>
    </source>
</evidence>
<dbReference type="RefSeq" id="XP_049182465.1">
    <property type="nucleotide sequence ID" value="XM_049326491.1"/>
</dbReference>
<dbReference type="AlphaFoldDB" id="A0AAI9T256"/>
<proteinExistence type="inferred from homology"/>
<keyword evidence="6" id="KW-0378">Hydrolase</keyword>
<dbReference type="Pfam" id="PF01900">
    <property type="entry name" value="RNase_P_Rpp14"/>
    <property type="match status" value="1"/>
</dbReference>
<dbReference type="EMBL" id="JAHUZD010000022">
    <property type="protein sequence ID" value="KAI3406720.2"/>
    <property type="molecule type" value="Genomic_DNA"/>
</dbReference>
<dbReference type="InterPro" id="IPR016819">
    <property type="entry name" value="RNase_P/MRP_POP5"/>
</dbReference>
<accession>A0AAI9T256</accession>
<protein>
    <recommendedName>
        <fullName evidence="8 10">Ribonuclease P/MRP protein subunit POP5</fullName>
        <ecNumber evidence="4 10">3.1.26.5</ecNumber>
    </recommendedName>
</protein>
<dbReference type="GeneID" id="73378183"/>
<name>A0AAI9T256_9ASCO</name>
<dbReference type="GO" id="GO:0000460">
    <property type="term" value="P:maturation of 5.8S rRNA"/>
    <property type="evidence" value="ECO:0007669"/>
    <property type="project" value="UniProtKB-ARBA"/>
</dbReference>
<dbReference type="PANTHER" id="PTHR15441:SF2">
    <property type="entry name" value="RIBONUCLEASE P_MRP PROTEIN SUBUNIT POP5"/>
    <property type="match status" value="1"/>
</dbReference>
<dbReference type="Proteomes" id="UP001202479">
    <property type="component" value="Unassembled WGS sequence"/>
</dbReference>
<evidence type="ECO:0000256" key="5">
    <source>
        <dbReference type="ARBA" id="ARBA00022694"/>
    </source>
</evidence>
<comment type="function">
    <text evidence="9">Component of ribonuclease P, a protein complex that generates mature tRNA molecules by cleaving their 5'-ends. Also a component of RNase MRP, which cleaves pre-rRNA sequences.</text>
</comment>
<dbReference type="PANTHER" id="PTHR15441">
    <property type="entry name" value="RIBONUCLEASE P PROTEIN SUBUNIT P14"/>
    <property type="match status" value="1"/>
</dbReference>
<dbReference type="SUPFAM" id="SSF160350">
    <property type="entry name" value="Rnp2-like"/>
    <property type="match status" value="1"/>
</dbReference>
<dbReference type="PIRSF" id="PIRSF023803">
    <property type="entry name" value="Ribonuclease_P_prd"/>
    <property type="match status" value="1"/>
</dbReference>
<reference evidence="11" key="1">
    <citation type="journal article" date="2022" name="DNA Res.">
        <title>Genome analysis of five recently described species of the CUG-Ser clade uncovers Candida theae as a new hybrid lineage with pathogenic potential in the Candida parapsilosis species complex.</title>
        <authorList>
            <person name="Mixao V."/>
            <person name="Del Olmo V."/>
            <person name="Hegedusova E."/>
            <person name="Saus E."/>
            <person name="Pryszcz L."/>
            <person name="Cillingova A."/>
            <person name="Nosek J."/>
            <person name="Gabaldon T."/>
        </authorList>
    </citation>
    <scope>NUCLEOTIDE SEQUENCE</scope>
    <source>
        <strain evidence="11">CBS 10844</strain>
    </source>
</reference>
<evidence type="ECO:0000256" key="3">
    <source>
        <dbReference type="ARBA" id="ARBA00010800"/>
    </source>
</evidence>
<comment type="subcellular location">
    <subcellularLocation>
        <location evidence="2">Nucleus</location>
    </subcellularLocation>
</comment>
<dbReference type="GO" id="GO:0030681">
    <property type="term" value="C:multimeric ribonuclease P complex"/>
    <property type="evidence" value="ECO:0007669"/>
    <property type="project" value="TreeGrafter"/>
</dbReference>
<keyword evidence="7" id="KW-0539">Nucleus</keyword>
<dbReference type="InterPro" id="IPR038085">
    <property type="entry name" value="Rnp2-like_sf"/>
</dbReference>
<dbReference type="Gene3D" id="3.30.70.3250">
    <property type="entry name" value="Ribonuclease P, Pop5 subunit"/>
    <property type="match status" value="1"/>
</dbReference>
<dbReference type="GO" id="GO:0000172">
    <property type="term" value="C:ribonuclease MRP complex"/>
    <property type="evidence" value="ECO:0007669"/>
    <property type="project" value="TreeGrafter"/>
</dbReference>
<organism evidence="11 12">
    <name type="scientific">Candida oxycetoniae</name>
    <dbReference type="NCBI Taxonomy" id="497107"/>
    <lineage>
        <taxon>Eukaryota</taxon>
        <taxon>Fungi</taxon>
        <taxon>Dikarya</taxon>
        <taxon>Ascomycota</taxon>
        <taxon>Saccharomycotina</taxon>
        <taxon>Pichiomycetes</taxon>
        <taxon>Debaryomycetaceae</taxon>
        <taxon>Candida/Lodderomyces clade</taxon>
        <taxon>Candida</taxon>
    </lineage>
</organism>
<gene>
    <name evidence="11" type="ORF">KGF56_000566</name>
</gene>
<evidence type="ECO:0000256" key="9">
    <source>
        <dbReference type="ARBA" id="ARBA00055200"/>
    </source>
</evidence>
<dbReference type="GO" id="GO:0004526">
    <property type="term" value="F:ribonuclease P activity"/>
    <property type="evidence" value="ECO:0007669"/>
    <property type="project" value="UniProtKB-EC"/>
</dbReference>